<dbReference type="Pfam" id="PF04393">
    <property type="entry name" value="DUF535"/>
    <property type="match status" value="1"/>
</dbReference>
<dbReference type="EMBL" id="JARELW010000003">
    <property type="protein sequence ID" value="MEA8799444.1"/>
    <property type="molecule type" value="Genomic_DNA"/>
</dbReference>
<proteinExistence type="predicted"/>
<dbReference type="RefSeq" id="WP_015367498.1">
    <property type="nucleotide sequence ID" value="NZ_AP022108.1"/>
</dbReference>
<dbReference type="PANTHER" id="PTHR38785:SF1">
    <property type="entry name" value="HOMOLOG OF VIRK"/>
    <property type="match status" value="1"/>
</dbReference>
<dbReference type="GO" id="GO:0006974">
    <property type="term" value="P:DNA damage response"/>
    <property type="evidence" value="ECO:0007669"/>
    <property type="project" value="TreeGrafter"/>
</dbReference>
<protein>
    <submittedName>
        <fullName evidence="1">VirK/YbjX family protein</fullName>
    </submittedName>
</protein>
<evidence type="ECO:0000313" key="3">
    <source>
        <dbReference type="Proteomes" id="UP001279012"/>
    </source>
</evidence>
<dbReference type="AlphaFoldDB" id="A0AAW9E2C7"/>
<name>A0AAW9E2C7_KLEAE</name>
<evidence type="ECO:0000313" key="2">
    <source>
        <dbReference type="EMBL" id="MEA8799444.1"/>
    </source>
</evidence>
<dbReference type="EMBL" id="JAWZZT010000011">
    <property type="protein sequence ID" value="MDX7015567.1"/>
    <property type="molecule type" value="Genomic_DNA"/>
</dbReference>
<accession>A0AAW9E2C7</accession>
<dbReference type="Proteomes" id="UP001279012">
    <property type="component" value="Unassembled WGS sequence"/>
</dbReference>
<dbReference type="PANTHER" id="PTHR38785">
    <property type="entry name" value="HOMOLOG OF VIRK"/>
    <property type="match status" value="1"/>
</dbReference>
<reference evidence="2" key="1">
    <citation type="journal article" date="2023" name="J. Hosp. Infect.">
        <title>Cross-contamination of carbapenem-resistant Gram-negative bacteria between patients and hospital environment in the first year of a newly built surgical ward.</title>
        <authorList>
            <person name="Boutin S."/>
            <person name="Scherrer M."/>
            <person name="Spath I."/>
            <person name="Kocer K."/>
            <person name="Heeg K."/>
            <person name="Nurjadi D."/>
        </authorList>
    </citation>
    <scope>NUCLEOTIDE SEQUENCE</scope>
    <source>
        <strain evidence="2">KE10384</strain>
    </source>
</reference>
<organism evidence="1 3">
    <name type="scientific">Klebsiella aerogenes</name>
    <name type="common">Enterobacter aerogenes</name>
    <dbReference type="NCBI Taxonomy" id="548"/>
    <lineage>
        <taxon>Bacteria</taxon>
        <taxon>Pseudomonadati</taxon>
        <taxon>Pseudomonadota</taxon>
        <taxon>Gammaproteobacteria</taxon>
        <taxon>Enterobacterales</taxon>
        <taxon>Enterobacteriaceae</taxon>
        <taxon>Klebsiella/Raoultella group</taxon>
        <taxon>Klebsiella</taxon>
    </lineage>
</organism>
<sequence length="318" mass="35923">MSSIAENPDSELSQPKTGWKLFCRLASGEITPGRAWRNPAYRRKFILRSLMKPFATAQLLNDLARQPQLPAMLNVQPGLPCRLHRPWLSVNCSQQQILDALNFHYQAMSEQLTPLALNGYLSRAGTLLATISGKDDRQFRIVLRAEPNLDKEGEATLSFVTEEDIVLAELTFTLCRLEGKRVMWIGGLQGAKANVSHQLIQDATKACHGLFPKRLLVEAAMSMGQSFSVERLQAVSNTTHIYRSIRYRKKKQGLLHADYDSFWQSLGAHPLASGDFQLPLVMPRKPMEEIASKKRAEYRRRYALLDSLQQQSVACCRP</sequence>
<dbReference type="InterPro" id="IPR007488">
    <property type="entry name" value="DUF535"/>
</dbReference>
<reference evidence="1" key="2">
    <citation type="submission" date="2023-11" db="EMBL/GenBank/DDBJ databases">
        <title>Detection of rare carbapenemases in Enterobacterales - comparison of two colorimetric and two CIM-based carbapenemase assays.</title>
        <authorList>
            <person name="Schaffarczyk L."/>
            <person name="Noster J."/>
            <person name="Stelzer Y."/>
            <person name="Sattler J."/>
            <person name="Gatermann S."/>
            <person name="Hamprecht A."/>
        </authorList>
    </citation>
    <scope>NUCLEOTIDE SEQUENCE</scope>
    <source>
        <strain evidence="1">CIM-Cont-037</strain>
    </source>
</reference>
<dbReference type="Proteomes" id="UP001303386">
    <property type="component" value="Unassembled WGS sequence"/>
</dbReference>
<comment type="caution">
    <text evidence="1">The sequence shown here is derived from an EMBL/GenBank/DDBJ whole genome shotgun (WGS) entry which is preliminary data.</text>
</comment>
<gene>
    <name evidence="2" type="ORF">PZT46_09275</name>
    <name evidence="1" type="ORF">SJ059_13995</name>
</gene>
<evidence type="ECO:0000313" key="1">
    <source>
        <dbReference type="EMBL" id="MDX7015567.1"/>
    </source>
</evidence>